<dbReference type="InterPro" id="IPR013799">
    <property type="entry name" value="STAT_TF_prot_interaction"/>
</dbReference>
<keyword evidence="5" id="KW-0597">Phosphoprotein</keyword>
<dbReference type="CDD" id="cd14801">
    <property type="entry name" value="STAT_DBD"/>
    <property type="match status" value="1"/>
</dbReference>
<evidence type="ECO:0000259" key="14">
    <source>
        <dbReference type="PROSITE" id="PS50001"/>
    </source>
</evidence>
<evidence type="ECO:0000256" key="3">
    <source>
        <dbReference type="ARBA" id="ARBA00005586"/>
    </source>
</evidence>
<dbReference type="InterPro" id="IPR048988">
    <property type="entry name" value="STAT_linker"/>
</dbReference>
<dbReference type="FunFam" id="3.30.505.10:FF:000003">
    <property type="entry name" value="Signal transducer and activator of transcription"/>
    <property type="match status" value="2"/>
</dbReference>
<dbReference type="SMART" id="SM00964">
    <property type="entry name" value="STAT_int"/>
    <property type="match status" value="2"/>
</dbReference>
<dbReference type="InterPro" id="IPR000980">
    <property type="entry name" value="SH2"/>
</dbReference>
<dbReference type="SUPFAM" id="SSF47655">
    <property type="entry name" value="STAT"/>
    <property type="match status" value="2"/>
</dbReference>
<evidence type="ECO:0000313" key="16">
    <source>
        <dbReference type="Proteomes" id="UP000646548"/>
    </source>
</evidence>
<feature type="domain" description="SH2" evidence="14">
    <location>
        <begin position="1289"/>
        <end position="1400"/>
    </location>
</feature>
<keyword evidence="13" id="KW-0175">Coiled coil</keyword>
<name>A0A834FQS5_ORYME</name>
<dbReference type="InterPro" id="IPR013801">
    <property type="entry name" value="STAT_TF_DNA-bd"/>
</dbReference>
<dbReference type="Pfam" id="PF00017">
    <property type="entry name" value="SH2"/>
    <property type="match status" value="2"/>
</dbReference>
<evidence type="ECO:0000256" key="13">
    <source>
        <dbReference type="SAM" id="Coils"/>
    </source>
</evidence>
<evidence type="ECO:0000256" key="7">
    <source>
        <dbReference type="ARBA" id="ARBA00023015"/>
    </source>
</evidence>
<evidence type="ECO:0000256" key="11">
    <source>
        <dbReference type="ARBA" id="ARBA00023242"/>
    </source>
</evidence>
<dbReference type="FunFam" id="1.20.1050.20:FF:000001">
    <property type="entry name" value="Signal transducer and activator of transcription"/>
    <property type="match status" value="1"/>
</dbReference>
<dbReference type="InterPro" id="IPR001217">
    <property type="entry name" value="STAT"/>
</dbReference>
<evidence type="ECO:0000256" key="5">
    <source>
        <dbReference type="ARBA" id="ARBA00022553"/>
    </source>
</evidence>
<dbReference type="SUPFAM" id="SSF55550">
    <property type="entry name" value="SH2 domain"/>
    <property type="match status" value="2"/>
</dbReference>
<comment type="similarity">
    <text evidence="3">Belongs to the transcription factor STAT family.</text>
</comment>
<dbReference type="Gene3D" id="3.30.505.10">
    <property type="entry name" value="SH2 domain"/>
    <property type="match status" value="2"/>
</dbReference>
<keyword evidence="8" id="KW-0238">DNA-binding</keyword>
<dbReference type="PROSITE" id="PS50001">
    <property type="entry name" value="SH2"/>
    <property type="match status" value="2"/>
</dbReference>
<dbReference type="FunFam" id="2.60.40.630:FF:000011">
    <property type="entry name" value="Novel protein similar to human signal transduction and activator of transcription 4 (STAT4)"/>
    <property type="match status" value="1"/>
</dbReference>
<evidence type="ECO:0000256" key="6">
    <source>
        <dbReference type="ARBA" id="ARBA00022999"/>
    </source>
</evidence>
<dbReference type="Gene3D" id="1.10.238.10">
    <property type="entry name" value="EF-hand"/>
    <property type="match status" value="2"/>
</dbReference>
<feature type="domain" description="SH2" evidence="14">
    <location>
        <begin position="570"/>
        <end position="661"/>
    </location>
</feature>
<dbReference type="Pfam" id="PF02864">
    <property type="entry name" value="STAT_bind"/>
    <property type="match status" value="2"/>
</dbReference>
<dbReference type="EMBL" id="WKFB01000020">
    <property type="protein sequence ID" value="KAF6738706.1"/>
    <property type="molecule type" value="Genomic_DNA"/>
</dbReference>
<accession>A0A834FQS5</accession>
<dbReference type="InterPro" id="IPR013800">
    <property type="entry name" value="STAT_TF_alpha"/>
</dbReference>
<dbReference type="GO" id="GO:0005634">
    <property type="term" value="C:nucleus"/>
    <property type="evidence" value="ECO:0007669"/>
    <property type="project" value="UniProtKB-SubCell"/>
</dbReference>
<gene>
    <name evidence="15" type="ORF">FQA47_006297</name>
</gene>
<reference evidence="15" key="1">
    <citation type="journal article" name="BMC Genomics">
        <title>Long-read sequencing and de novo genome assembly of marine medaka (Oryzias melastigma).</title>
        <authorList>
            <person name="Liang P."/>
            <person name="Saqib H.S.A."/>
            <person name="Ni X."/>
            <person name="Shen Y."/>
        </authorList>
    </citation>
    <scope>NUCLEOTIDE SEQUENCE</scope>
    <source>
        <strain evidence="15">Bigg-433</strain>
    </source>
</reference>
<evidence type="ECO:0000256" key="2">
    <source>
        <dbReference type="ARBA" id="ARBA00004496"/>
    </source>
</evidence>
<keyword evidence="9" id="KW-0010">Activator</keyword>
<keyword evidence="10" id="KW-0804">Transcription</keyword>
<dbReference type="SUPFAM" id="SSF49417">
    <property type="entry name" value="p53-like transcription factors"/>
    <property type="match status" value="2"/>
</dbReference>
<keyword evidence="6 12" id="KW-0727">SH2 domain</keyword>
<proteinExistence type="inferred from homology"/>
<sequence>MSQWKQIQQLEMRLLEHVDYLYDDNFPMDIRQGLASWIESQDWDTAVSDESMSGVLFTNLLSQWEKLRSQEQNFLQRHNMKIIQQQLQLKYTTNPAVMARVISTCLKEEQRILSSACMQEQGPLEKSLHNSVAFERQKNMDNRVAIIRGQRAGNSNTLMDQAVKYIEDMQDDFDFRYKTLQSRESSERNSDMMKQEVTRLQEMLNRLDFKRKEVLSKMDVLLKEIDDLMTSQLNPELQDWKRRQQIAAIGGPLLTGLEQLQSWFTLTAQSLFQTKRQLDKLGELIVKVTYESDPIPLQKPQLEEKVKYLIYHLIKSSFVVEKQPCMPTHPQKPLIIKTGVQFTTKVRLLVKLPEVDYQLKVKTTFDKSRQFFILTNNTKVMDIEDYSNGCLSVEFRHLQLKEKKYINGTKGNEGLLSVTEELHSLSFEACFTVQGLTIDLETCSLPLVVISNVSQLPGGWASVMWYNLLTDDPRSLGFFGNPPRANWSQLSEVLSWQFSTFAGRGLNKEQLSMLGEKLLGQHSSCGDFQVSWSRFSKENIPGKPFSFWMWLDSILELIKKHLLPVWNENYIMGFVSKEMERALLKDREPGTFLLRFSESHLGGITFTWVEHSDSGEVKFNSVEPYTKSRLSALPFADIIRDYKVISDGVVPENPLKFLYPDIPKDEAFGRLYNSQPSKVHPYIPSTLIPISELRSNASTTPTTCRSPEPPMTPGEFDMLNEQLCFDIDSSAMAQWQELLSLDSGLQSSVSQLYEGKFPRDIRHWLSTCIESQDWDSAAVDENKAVMCLCALLNHLEEQRNLMLQGRNILLGPDFSWMNNYLLMHFKNEPLKLAMILSECLKEERKILASANSTKGCSNPVILLKWRELDNRITDMKQRVLEIKKQTKILESLNEKLDFIQKTWPSTDEQNTGLGVSTAVVEQECFKQRVIIQQRKQFVLEQLLNILQQASKIEETLLEEELPEWERRNQLACIGCPADTSLELLQKWFTDVAEVLLGVHELLQKLQEQNNAYSSNDTSCFSDSIAEIKKCTQPLITKLIENALVVERQPFMQNLTHRPLILKIGVRFTVTVRFLANLPDFKFLLKVKPGFYRDVEEPNKTNGSRLFEFTRDDSKVLDVDTPSGGLMAEFAHMSLKEKKSKSKGANESYQGVTEDLHIIRFETVLHHNGQTYNISARSLPVVVITSSSQVSSAWASIMWWNMHCTSRSMNLSLFLEPPPLPWQHLSQLLSWQFLSAAQRGLDEDQLSMLKEKLVDDHDDVHWNKFSKDESAWIWIDAILTLIKKHLADLWRDGHIMGFVSRQKTKLLLQSKPNGTFLIRFSESVKDGAITFSWVDSSTGESHVYAVEPYTKRELSLLSLPHVITRYSLTAHGKTINPLIYLYPDIPKDSVFEKYCKEYEPVDKDKMKIKGYIKTILAVSSYNPSPPNEMPDMHFELSEIIDFLDMFESDGGFSPCQAPPCLDAIMSQDDTDDSSMQ</sequence>
<protein>
    <submittedName>
        <fullName evidence="15">Signal transducer and activator of transcription 4</fullName>
    </submittedName>
</protein>
<dbReference type="PANTHER" id="PTHR11801">
    <property type="entry name" value="SIGNAL TRANSDUCER AND ACTIVATOR OF TRANSCRIPTION"/>
    <property type="match status" value="1"/>
</dbReference>
<dbReference type="Proteomes" id="UP000646548">
    <property type="component" value="Unassembled WGS sequence"/>
</dbReference>
<dbReference type="Pfam" id="PF21354">
    <property type="entry name" value="STAT_linker"/>
    <property type="match status" value="2"/>
</dbReference>
<dbReference type="InterPro" id="IPR036535">
    <property type="entry name" value="STAT_N_sf"/>
</dbReference>
<keyword evidence="11" id="KW-0539">Nucleus</keyword>
<keyword evidence="4" id="KW-0963">Cytoplasm</keyword>
<dbReference type="InterPro" id="IPR036860">
    <property type="entry name" value="SH2_dom_sf"/>
</dbReference>
<evidence type="ECO:0000256" key="12">
    <source>
        <dbReference type="PROSITE-ProRule" id="PRU00191"/>
    </source>
</evidence>
<dbReference type="InterPro" id="IPR012345">
    <property type="entry name" value="STAT_TF_DNA-bd_N"/>
</dbReference>
<comment type="subcellular location">
    <subcellularLocation>
        <location evidence="2">Cytoplasm</location>
    </subcellularLocation>
    <subcellularLocation>
        <location evidence="1">Nucleus</location>
    </subcellularLocation>
</comment>
<dbReference type="Gene3D" id="1.10.532.10">
    <property type="entry name" value="STAT transcription factor, N-terminal domain"/>
    <property type="match status" value="2"/>
</dbReference>
<feature type="coiled-coil region" evidence="13">
    <location>
        <begin position="183"/>
        <end position="213"/>
    </location>
</feature>
<dbReference type="GO" id="GO:0019221">
    <property type="term" value="P:cytokine-mediated signaling pathway"/>
    <property type="evidence" value="ECO:0007669"/>
    <property type="project" value="UniProtKB-ARBA"/>
</dbReference>
<dbReference type="Pfam" id="PF02865">
    <property type="entry name" value="STAT_int"/>
    <property type="match status" value="2"/>
</dbReference>
<keyword evidence="7" id="KW-0805">Transcription regulation</keyword>
<dbReference type="InterPro" id="IPR008967">
    <property type="entry name" value="p53-like_TF_DNA-bd_sf"/>
</dbReference>
<evidence type="ECO:0000313" key="15">
    <source>
        <dbReference type="EMBL" id="KAF6738706.1"/>
    </source>
</evidence>
<dbReference type="InterPro" id="IPR015988">
    <property type="entry name" value="STAT_TF_CC"/>
</dbReference>
<dbReference type="GO" id="GO:0003677">
    <property type="term" value="F:DNA binding"/>
    <property type="evidence" value="ECO:0007669"/>
    <property type="project" value="UniProtKB-KW"/>
</dbReference>
<evidence type="ECO:0000256" key="1">
    <source>
        <dbReference type="ARBA" id="ARBA00004123"/>
    </source>
</evidence>
<evidence type="ECO:0000256" key="10">
    <source>
        <dbReference type="ARBA" id="ARBA00023163"/>
    </source>
</evidence>
<dbReference type="Gene3D" id="1.20.1050.20">
    <property type="entry name" value="STAT transcription factor, all-alpha domain"/>
    <property type="match status" value="2"/>
</dbReference>
<dbReference type="Gene3D" id="2.60.40.630">
    <property type="entry name" value="STAT transcription factor, DNA-binding domain"/>
    <property type="match status" value="2"/>
</dbReference>
<comment type="caution">
    <text evidence="15">The sequence shown here is derived from an EMBL/GenBank/DDBJ whole genome shotgun (WGS) entry which is preliminary data.</text>
</comment>
<evidence type="ECO:0000256" key="4">
    <source>
        <dbReference type="ARBA" id="ARBA00022490"/>
    </source>
</evidence>
<organism evidence="15 16">
    <name type="scientific">Oryzias melastigma</name>
    <name type="common">Marine medaka</name>
    <dbReference type="NCBI Taxonomy" id="30732"/>
    <lineage>
        <taxon>Eukaryota</taxon>
        <taxon>Metazoa</taxon>
        <taxon>Chordata</taxon>
        <taxon>Craniata</taxon>
        <taxon>Vertebrata</taxon>
        <taxon>Euteleostomi</taxon>
        <taxon>Actinopterygii</taxon>
        <taxon>Neopterygii</taxon>
        <taxon>Teleostei</taxon>
        <taxon>Neoteleostei</taxon>
        <taxon>Acanthomorphata</taxon>
        <taxon>Ovalentaria</taxon>
        <taxon>Atherinomorphae</taxon>
        <taxon>Beloniformes</taxon>
        <taxon>Adrianichthyidae</taxon>
        <taxon>Oryziinae</taxon>
        <taxon>Oryzias</taxon>
    </lineage>
</organism>
<evidence type="ECO:0000256" key="8">
    <source>
        <dbReference type="ARBA" id="ARBA00023125"/>
    </source>
</evidence>
<dbReference type="GO" id="GO:0003700">
    <property type="term" value="F:DNA-binding transcription factor activity"/>
    <property type="evidence" value="ECO:0007669"/>
    <property type="project" value="InterPro"/>
</dbReference>
<dbReference type="SUPFAM" id="SSF48092">
    <property type="entry name" value="Transcription factor STAT-4 N-domain"/>
    <property type="match status" value="2"/>
</dbReference>
<dbReference type="FunFam" id="1.10.238.10:FF:000012">
    <property type="entry name" value="Signal transducer and activator of transcription"/>
    <property type="match status" value="1"/>
</dbReference>
<dbReference type="GO" id="GO:0005737">
    <property type="term" value="C:cytoplasm"/>
    <property type="evidence" value="ECO:0007669"/>
    <property type="project" value="UniProtKB-SubCell"/>
</dbReference>
<dbReference type="Pfam" id="PF01017">
    <property type="entry name" value="STAT_alpha"/>
    <property type="match status" value="2"/>
</dbReference>
<evidence type="ECO:0000256" key="9">
    <source>
        <dbReference type="ARBA" id="ARBA00023159"/>
    </source>
</evidence>